<accession>A0ACC6M6E0</accession>
<evidence type="ECO:0000313" key="2">
    <source>
        <dbReference type="Proteomes" id="UP001277972"/>
    </source>
</evidence>
<name>A0ACC6M6E0_9BACI</name>
<sequence>MTTSIGFIGTGVMGKSMARHLMEAGHELHIFTRTKNKAAELLDAGAVWQESIASLAQNVDIVISIVGYPSDVEDIYLGENGIIANAKQGTYLIDMTTSDPILAETIFHAAKKRRLHSLDAPVSGGDIGAQNGTLTIMVGGQNEDFLQVEPILALMGENIVLQGPAGAGQHTKMANQITIASNMIGVSEAIIYAKKAGLDPVRVLKSISAGAAGSWSLSNLAPRMIKGDSDPGFYIKHFIKDMKIALSNAKNLGIQTPGLALSLELYEVLAEKGLEDRGTQALIKWFEGELS</sequence>
<proteinExistence type="predicted"/>
<evidence type="ECO:0000313" key="1">
    <source>
        <dbReference type="EMBL" id="MDX8046332.1"/>
    </source>
</evidence>
<dbReference type="Proteomes" id="UP001277972">
    <property type="component" value="Unassembled WGS sequence"/>
</dbReference>
<keyword evidence="1" id="KW-0560">Oxidoreductase</keyword>
<comment type="caution">
    <text evidence="1">The sequence shown here is derived from an EMBL/GenBank/DDBJ whole genome shotgun (WGS) entry which is preliminary data.</text>
</comment>
<dbReference type="EC" id="1.1.-.-" evidence="1"/>
<gene>
    <name evidence="1" type="ORF">SH601_10105</name>
</gene>
<dbReference type="EMBL" id="JAWZSR010000005">
    <property type="protein sequence ID" value="MDX8046332.1"/>
    <property type="molecule type" value="Genomic_DNA"/>
</dbReference>
<reference evidence="1" key="1">
    <citation type="submission" date="2023-11" db="EMBL/GenBank/DDBJ databases">
        <title>Gracilibacillus pellucida a moderately halophilic bacterium isolated from saline soil in Xinjiang province.</title>
        <authorList>
            <person name="Zhang Z."/>
            <person name="Tan F."/>
            <person name="Wang Y."/>
            <person name="Xia M."/>
        </authorList>
    </citation>
    <scope>NUCLEOTIDE SEQUENCE</scope>
    <source>
        <strain evidence="1">S3-1-1</strain>
    </source>
</reference>
<protein>
    <submittedName>
        <fullName evidence="1">NAD(P)-dependent oxidoreductase</fullName>
        <ecNumber evidence="1">1.1.-.-</ecNumber>
    </submittedName>
</protein>
<organism evidence="1 2">
    <name type="scientific">Gracilibacillus pellucidus</name>
    <dbReference type="NCBI Taxonomy" id="3095368"/>
    <lineage>
        <taxon>Bacteria</taxon>
        <taxon>Bacillati</taxon>
        <taxon>Bacillota</taxon>
        <taxon>Bacilli</taxon>
        <taxon>Bacillales</taxon>
        <taxon>Bacillaceae</taxon>
        <taxon>Gracilibacillus</taxon>
    </lineage>
</organism>
<keyword evidence="2" id="KW-1185">Reference proteome</keyword>